<dbReference type="Gene3D" id="3.40.50.2000">
    <property type="entry name" value="Glycogen Phosphorylase B"/>
    <property type="match status" value="2"/>
</dbReference>
<sequence>MTSKKPILILQMQRMGDLILSYPLLLWLARRYPGHPIFVAAEESFFRPLMKLSPAATYFPWSGANVLKQYSFELVINLSIQEKAARLAHEVHSEQKIGPVLLPDGSRFVHGDWQLYRTSLVRNNLFNRFHWADLNALDIIPHEDMARTRFSEPRTLPPGSDKIGIFIGASEEAKRPSTSFFAELIVHLLGRGLRPVLFGGKAEVESGREIVRLSGAPILNLCDTLGLDEFSAVGQTLTLFITPDTGPMHLAAWSGLKCLNLSMGNVNPWETGPYQAGHFVLRADMDCAKGCWQCTRSRLYCHDPFHPRRVAVLAQHIATGASVDLLQKATPPGLALYTSEREEGLYHLHRMDTAQRGSEPLISRFWKTFFGTRFDLWEEQKCTAAWAQVQAGTPEQAETLLAHIPEISRQLTHGLRKGVLLDASFWMHSPPIARPFTGFMHMALENGNYSRLTWASVMLHLEQLIACCG</sequence>
<dbReference type="GO" id="GO:0005829">
    <property type="term" value="C:cytosol"/>
    <property type="evidence" value="ECO:0007669"/>
    <property type="project" value="TreeGrafter"/>
</dbReference>
<keyword evidence="4" id="KW-1185">Reference proteome</keyword>
<reference evidence="4" key="2">
    <citation type="journal article" date="2013" name="Stand. Genomic Sci.">
        <title>Complete genome sequence of Desulfocapsa sulfexigens, a marine deltaproteobacterium specialized in disproportionating inorganic sulfur compounds.</title>
        <authorList>
            <person name="Finster K.W."/>
            <person name="Kjeldsen K.U."/>
            <person name="Kube M."/>
            <person name="Reinhardt R."/>
            <person name="Mussmann M."/>
            <person name="Amann R."/>
            <person name="Schreiber L."/>
        </authorList>
    </citation>
    <scope>NUCLEOTIDE SEQUENCE [LARGE SCALE GENOMIC DNA]</scope>
    <source>
        <strain evidence="4">DSM 10523 / SB164P1</strain>
    </source>
</reference>
<gene>
    <name evidence="3" type="ordered locus">BN4_12589</name>
</gene>
<dbReference type="eggNOG" id="COG0859">
    <property type="taxonomic scope" value="Bacteria"/>
</dbReference>
<dbReference type="PATRIC" id="fig|879567.3.peg.2776"/>
<evidence type="ECO:0000256" key="2">
    <source>
        <dbReference type="ARBA" id="ARBA00022679"/>
    </source>
</evidence>
<protein>
    <submittedName>
        <fullName evidence="3">Glycosyl transferase family 9</fullName>
    </submittedName>
</protein>
<dbReference type="GO" id="GO:0009244">
    <property type="term" value="P:lipopolysaccharide core region biosynthetic process"/>
    <property type="evidence" value="ECO:0007669"/>
    <property type="project" value="TreeGrafter"/>
</dbReference>
<dbReference type="SUPFAM" id="SSF53756">
    <property type="entry name" value="UDP-Glycosyltransferase/glycogen phosphorylase"/>
    <property type="match status" value="1"/>
</dbReference>
<dbReference type="STRING" id="1322246.BN4_12589"/>
<dbReference type="RefSeq" id="WP_015415867.1">
    <property type="nucleotide sequence ID" value="NC_020409.1"/>
</dbReference>
<dbReference type="BioCyc" id="DPIE1322246:BN4_RS12980-MONOMER"/>
<dbReference type="CDD" id="cd03789">
    <property type="entry name" value="GT9_LPS_heptosyltransferase"/>
    <property type="match status" value="1"/>
</dbReference>
<dbReference type="HOGENOM" id="CLU_591503_0_0_7"/>
<dbReference type="PANTHER" id="PTHR30160:SF7">
    <property type="entry name" value="ADP-HEPTOSE--LPS HEPTOSYLTRANSFERASE 2"/>
    <property type="match status" value="1"/>
</dbReference>
<keyword evidence="2 3" id="KW-0808">Transferase</keyword>
<dbReference type="EMBL" id="FO203427">
    <property type="protein sequence ID" value="CCH49824.1"/>
    <property type="molecule type" value="Genomic_DNA"/>
</dbReference>
<accession>M1WRX6</accession>
<dbReference type="KEGG" id="dpi:BN4_12589"/>
<dbReference type="AlphaFoldDB" id="M1WRX6"/>
<dbReference type="Proteomes" id="UP000011724">
    <property type="component" value="Chromosome"/>
</dbReference>
<dbReference type="InterPro" id="IPR051199">
    <property type="entry name" value="LPS_LOS_Heptosyltrfase"/>
</dbReference>
<dbReference type="InterPro" id="IPR002201">
    <property type="entry name" value="Glyco_trans_9"/>
</dbReference>
<keyword evidence="1" id="KW-0328">Glycosyltransferase</keyword>
<dbReference type="PANTHER" id="PTHR30160">
    <property type="entry name" value="TETRAACYLDISACCHARIDE 4'-KINASE-RELATED"/>
    <property type="match status" value="1"/>
</dbReference>
<dbReference type="GO" id="GO:0008713">
    <property type="term" value="F:ADP-heptose-lipopolysaccharide heptosyltransferase activity"/>
    <property type="evidence" value="ECO:0007669"/>
    <property type="project" value="TreeGrafter"/>
</dbReference>
<reference evidence="3 4" key="1">
    <citation type="journal article" date="2013" name="PLoS ONE">
        <title>The first genomic and proteomic characterization of a deep-sea sulfate reducer: insights into the piezophilic lifestyle of Desulfovibrio piezophilus.</title>
        <authorList>
            <person name="Pradel N."/>
            <person name="Ji B."/>
            <person name="Gimenez G."/>
            <person name="Talla E."/>
            <person name="Lenoble P."/>
            <person name="Garel M."/>
            <person name="Tamburini C."/>
            <person name="Fourquet P."/>
            <person name="Lebrun R."/>
            <person name="Bertin P."/>
            <person name="Denis Y."/>
            <person name="Pophillat M."/>
            <person name="Barbe V."/>
            <person name="Ollivier B."/>
            <person name="Dolla A."/>
        </authorList>
    </citation>
    <scope>NUCLEOTIDE SEQUENCE [LARGE SCALE GENOMIC DNA]</scope>
    <source>
        <strain evidence="4">DSM 10523 / SB164P1</strain>
    </source>
</reference>
<evidence type="ECO:0000313" key="3">
    <source>
        <dbReference type="EMBL" id="CCH49824.1"/>
    </source>
</evidence>
<evidence type="ECO:0000256" key="1">
    <source>
        <dbReference type="ARBA" id="ARBA00022676"/>
    </source>
</evidence>
<organism evidence="3 4">
    <name type="scientific">Pseudodesulfovibrio piezophilus (strain DSM 21447 / JCM 15486 / C1TLV30)</name>
    <name type="common">Desulfovibrio piezophilus</name>
    <dbReference type="NCBI Taxonomy" id="1322246"/>
    <lineage>
        <taxon>Bacteria</taxon>
        <taxon>Pseudomonadati</taxon>
        <taxon>Thermodesulfobacteriota</taxon>
        <taxon>Desulfovibrionia</taxon>
        <taxon>Desulfovibrionales</taxon>
        <taxon>Desulfovibrionaceae</taxon>
    </lineage>
</organism>
<evidence type="ECO:0000313" key="4">
    <source>
        <dbReference type="Proteomes" id="UP000011724"/>
    </source>
</evidence>
<dbReference type="Pfam" id="PF01075">
    <property type="entry name" value="Glyco_transf_9"/>
    <property type="match status" value="1"/>
</dbReference>
<name>M1WRX6_PSEP2</name>
<proteinExistence type="predicted"/>